<gene>
    <name evidence="1" type="ORF">HUG10_09300</name>
</gene>
<dbReference type="GeneID" id="56029027"/>
<accession>A0A7D5KDV2</accession>
<dbReference type="SUPFAM" id="SSF89550">
    <property type="entry name" value="PHP domain-like"/>
    <property type="match status" value="1"/>
</dbReference>
<dbReference type="PANTHER" id="PTHR42924">
    <property type="entry name" value="EXONUCLEASE"/>
    <property type="match status" value="1"/>
</dbReference>
<dbReference type="GO" id="GO:0004534">
    <property type="term" value="F:5'-3' RNA exonuclease activity"/>
    <property type="evidence" value="ECO:0007669"/>
    <property type="project" value="TreeGrafter"/>
</dbReference>
<sequence length="226" mass="24621">MPEFAVDLHNHSRFFHGFTGRPTPYDPVGLRLHALAARARGLDGLAVTNHDYAYTGNVGLPAVPGIEVSTTRGHVVVVGPDPPRRTTPGELTPVELVDRAHERGCAAILAHPFRKGTARDSDADFDAVELNGKNPEHDVRTMQLADRRGLPVVGGSDAHYPIEVGRAYTTVEADSLAPADVADAIRAGRVSPVSNLGRFHQVIDYGYNAVHRGRRWLRSRRTDAME</sequence>
<dbReference type="Proteomes" id="UP000509750">
    <property type="component" value="Chromosome"/>
</dbReference>
<evidence type="ECO:0000313" key="1">
    <source>
        <dbReference type="EMBL" id="QLG27737.1"/>
    </source>
</evidence>
<dbReference type="PANTHER" id="PTHR42924:SF3">
    <property type="entry name" value="POLYMERASE_HISTIDINOL PHOSPHATASE N-TERMINAL DOMAIN-CONTAINING PROTEIN"/>
    <property type="match status" value="1"/>
</dbReference>
<dbReference type="EMBL" id="CP058529">
    <property type="protein sequence ID" value="QLG27737.1"/>
    <property type="molecule type" value="Genomic_DNA"/>
</dbReference>
<reference evidence="1 2" key="1">
    <citation type="submission" date="2020-07" db="EMBL/GenBank/DDBJ databases">
        <title>Gai3-2, isolated from salt lake.</title>
        <authorList>
            <person name="Cui H."/>
            <person name="Shi X."/>
        </authorList>
    </citation>
    <scope>NUCLEOTIDE SEQUENCE [LARGE SCALE GENOMIC DNA]</scope>
    <source>
        <strain evidence="1 2">Gai3-2</strain>
    </source>
</reference>
<protein>
    <submittedName>
        <fullName evidence="1">PHP domain-containing protein</fullName>
    </submittedName>
</protein>
<dbReference type="InterPro" id="IPR052018">
    <property type="entry name" value="PHP_domain"/>
</dbReference>
<dbReference type="Gene3D" id="3.20.20.140">
    <property type="entry name" value="Metal-dependent hydrolases"/>
    <property type="match status" value="1"/>
</dbReference>
<dbReference type="Pfam" id="PF13263">
    <property type="entry name" value="PHP_C"/>
    <property type="match status" value="1"/>
</dbReference>
<dbReference type="KEGG" id="halg:HUG10_09300"/>
<name>A0A7D5KDV2_9EURY</name>
<organism evidence="1 2">
    <name type="scientific">Halorarum halophilum</name>
    <dbReference type="NCBI Taxonomy" id="2743090"/>
    <lineage>
        <taxon>Archaea</taxon>
        <taxon>Methanobacteriati</taxon>
        <taxon>Methanobacteriota</taxon>
        <taxon>Stenosarchaea group</taxon>
        <taxon>Halobacteria</taxon>
        <taxon>Halobacteriales</taxon>
        <taxon>Haloferacaceae</taxon>
        <taxon>Halorarum</taxon>
    </lineage>
</organism>
<dbReference type="AlphaFoldDB" id="A0A7D5KDV2"/>
<evidence type="ECO:0000313" key="2">
    <source>
        <dbReference type="Proteomes" id="UP000509750"/>
    </source>
</evidence>
<dbReference type="OrthoDB" id="63337at2157"/>
<dbReference type="CDD" id="cd07432">
    <property type="entry name" value="PHP_HisPPase"/>
    <property type="match status" value="1"/>
</dbReference>
<dbReference type="GO" id="GO:0035312">
    <property type="term" value="F:5'-3' DNA exonuclease activity"/>
    <property type="evidence" value="ECO:0007669"/>
    <property type="project" value="TreeGrafter"/>
</dbReference>
<keyword evidence="2" id="KW-1185">Reference proteome</keyword>
<dbReference type="InterPro" id="IPR016195">
    <property type="entry name" value="Pol/histidinol_Pase-like"/>
</dbReference>
<proteinExistence type="predicted"/>
<dbReference type="RefSeq" id="WP_179169312.1">
    <property type="nucleotide sequence ID" value="NZ_CP058529.1"/>
</dbReference>